<evidence type="ECO:0000256" key="5">
    <source>
        <dbReference type="ARBA" id="ARBA00022679"/>
    </source>
</evidence>
<reference evidence="14 15" key="1">
    <citation type="submission" date="2017-02" db="EMBL/GenBank/DDBJ databases">
        <title>Pseudoalteromonas ulvae TC14 Genome.</title>
        <authorList>
            <person name="Molmeret M."/>
        </authorList>
    </citation>
    <scope>NUCLEOTIDE SEQUENCE [LARGE SCALE GENOMIC DNA]</scope>
    <source>
        <strain evidence="14">TC14</strain>
    </source>
</reference>
<protein>
    <recommendedName>
        <fullName evidence="4">2-amino-4-hydroxy-6-hydroxymethyldihydropteridine pyrophosphokinase</fullName>
        <ecNumber evidence="3">2.7.6.3</ecNumber>
    </recommendedName>
    <alternativeName>
        <fullName evidence="11">6-hydroxymethyl-7,8-dihydropterin pyrophosphokinase</fullName>
    </alternativeName>
    <alternativeName>
        <fullName evidence="12">7,8-dihydro-6-hydroxymethylpterin-pyrophosphokinase</fullName>
    </alternativeName>
</protein>
<comment type="pathway">
    <text evidence="1">Cofactor biosynthesis; tetrahydrofolate biosynthesis; 2-amino-4-hydroxy-6-hydroxymethyl-7,8-dihydropteridine diphosphate from 7,8-dihydroneopterin triphosphate: step 4/4.</text>
</comment>
<dbReference type="PANTHER" id="PTHR43071">
    <property type="entry name" value="2-AMINO-4-HYDROXY-6-HYDROXYMETHYLDIHYDROPTERIDINE PYROPHOSPHOKINASE"/>
    <property type="match status" value="1"/>
</dbReference>
<keyword evidence="5" id="KW-0808">Transferase</keyword>
<dbReference type="GO" id="GO:0016301">
    <property type="term" value="F:kinase activity"/>
    <property type="evidence" value="ECO:0007669"/>
    <property type="project" value="UniProtKB-KW"/>
</dbReference>
<keyword evidence="7 14" id="KW-0418">Kinase</keyword>
<dbReference type="Pfam" id="PF01288">
    <property type="entry name" value="HPPK"/>
    <property type="match status" value="1"/>
</dbReference>
<proteinExistence type="inferred from homology"/>
<comment type="function">
    <text evidence="10">Catalyzes the transfer of pyrophosphate from adenosine triphosphate (ATP) to 6-hydroxymethyl-7,8-dihydropterin, an enzymatic step in folate biosynthesis pathway.</text>
</comment>
<evidence type="ECO:0000256" key="11">
    <source>
        <dbReference type="ARBA" id="ARBA00029766"/>
    </source>
</evidence>
<name>A0A244CQ81_PSEDV</name>
<dbReference type="RefSeq" id="WP_086744356.1">
    <property type="nucleotide sequence ID" value="NZ_MWPV01000003.1"/>
</dbReference>
<evidence type="ECO:0000256" key="12">
    <source>
        <dbReference type="ARBA" id="ARBA00033413"/>
    </source>
</evidence>
<evidence type="ECO:0000256" key="2">
    <source>
        <dbReference type="ARBA" id="ARBA00005810"/>
    </source>
</evidence>
<comment type="caution">
    <text evidence="14">The sequence shown here is derived from an EMBL/GenBank/DDBJ whole genome shotgun (WGS) entry which is preliminary data.</text>
</comment>
<dbReference type="Gene3D" id="3.30.70.560">
    <property type="entry name" value="7,8-Dihydro-6-hydroxymethylpterin-pyrophosphokinase HPPK"/>
    <property type="match status" value="1"/>
</dbReference>
<evidence type="ECO:0000256" key="4">
    <source>
        <dbReference type="ARBA" id="ARBA00016218"/>
    </source>
</evidence>
<dbReference type="EMBL" id="MWPV01000003">
    <property type="protein sequence ID" value="OUL57774.1"/>
    <property type="molecule type" value="Genomic_DNA"/>
</dbReference>
<keyword evidence="15" id="KW-1185">Reference proteome</keyword>
<dbReference type="UniPathway" id="UPA00077">
    <property type="reaction ID" value="UER00155"/>
</dbReference>
<evidence type="ECO:0000259" key="13">
    <source>
        <dbReference type="PROSITE" id="PS00794"/>
    </source>
</evidence>
<dbReference type="Proteomes" id="UP000194841">
    <property type="component" value="Unassembled WGS sequence"/>
</dbReference>
<evidence type="ECO:0000256" key="1">
    <source>
        <dbReference type="ARBA" id="ARBA00005051"/>
    </source>
</evidence>
<dbReference type="InterPro" id="IPR000550">
    <property type="entry name" value="Hppk"/>
</dbReference>
<dbReference type="AlphaFoldDB" id="A0A244CQ81"/>
<accession>A0A244CQ81</accession>
<dbReference type="GO" id="GO:0005524">
    <property type="term" value="F:ATP binding"/>
    <property type="evidence" value="ECO:0007669"/>
    <property type="project" value="UniProtKB-KW"/>
</dbReference>
<sequence length="161" mass="17777">MAIVYLGLGANLNQPVQQLNNAVAALTQLVSSEHIAVSSFYSSKPMGPQDQPDYVNAVAKINTDLSPLALLDKTQAIELACGRVRKDERWGPRTLDIDILLYDSLELESERLTVPHYGLHLREFVLYPLYEIAPDLQLPNGQSINTLLANVPLNGLTAIQR</sequence>
<keyword evidence="6" id="KW-0547">Nucleotide-binding</keyword>
<keyword evidence="9" id="KW-0289">Folate biosynthesis</keyword>
<evidence type="ECO:0000313" key="15">
    <source>
        <dbReference type="Proteomes" id="UP000194841"/>
    </source>
</evidence>
<gene>
    <name evidence="14" type="ORF">B1199_12020</name>
</gene>
<dbReference type="EC" id="2.7.6.3" evidence="3"/>
<evidence type="ECO:0000256" key="3">
    <source>
        <dbReference type="ARBA" id="ARBA00013253"/>
    </source>
</evidence>
<dbReference type="PANTHER" id="PTHR43071:SF1">
    <property type="entry name" value="2-AMINO-4-HYDROXY-6-HYDROXYMETHYLDIHYDROPTERIDINE PYROPHOSPHOKINASE"/>
    <property type="match status" value="1"/>
</dbReference>
<dbReference type="NCBIfam" id="TIGR01498">
    <property type="entry name" value="folK"/>
    <property type="match status" value="1"/>
</dbReference>
<dbReference type="SUPFAM" id="SSF55083">
    <property type="entry name" value="6-hydroxymethyl-7,8-dihydropterin pyrophosphokinase, HPPK"/>
    <property type="match status" value="1"/>
</dbReference>
<dbReference type="InterPro" id="IPR035907">
    <property type="entry name" value="Hppk_sf"/>
</dbReference>
<dbReference type="CDD" id="cd00483">
    <property type="entry name" value="HPPK"/>
    <property type="match status" value="1"/>
</dbReference>
<organism evidence="14 15">
    <name type="scientific">Pseudoalteromonas ulvae</name>
    <dbReference type="NCBI Taxonomy" id="107327"/>
    <lineage>
        <taxon>Bacteria</taxon>
        <taxon>Pseudomonadati</taxon>
        <taxon>Pseudomonadota</taxon>
        <taxon>Gammaproteobacteria</taxon>
        <taxon>Alteromonadales</taxon>
        <taxon>Pseudoalteromonadaceae</taxon>
        <taxon>Pseudoalteromonas</taxon>
    </lineage>
</organism>
<dbReference type="GO" id="GO:0046656">
    <property type="term" value="P:folic acid biosynthetic process"/>
    <property type="evidence" value="ECO:0007669"/>
    <property type="project" value="UniProtKB-KW"/>
</dbReference>
<evidence type="ECO:0000256" key="10">
    <source>
        <dbReference type="ARBA" id="ARBA00029409"/>
    </source>
</evidence>
<comment type="similarity">
    <text evidence="2">Belongs to the HPPK family.</text>
</comment>
<keyword evidence="8" id="KW-0067">ATP-binding</keyword>
<evidence type="ECO:0000256" key="7">
    <source>
        <dbReference type="ARBA" id="ARBA00022777"/>
    </source>
</evidence>
<feature type="domain" description="7,8-dihydro-6-hydroxymethylpterin-pyrophosphokinase" evidence="13">
    <location>
        <begin position="89"/>
        <end position="100"/>
    </location>
</feature>
<dbReference type="GO" id="GO:0046654">
    <property type="term" value="P:tetrahydrofolate biosynthetic process"/>
    <property type="evidence" value="ECO:0007669"/>
    <property type="project" value="UniProtKB-UniPathway"/>
</dbReference>
<evidence type="ECO:0000256" key="6">
    <source>
        <dbReference type="ARBA" id="ARBA00022741"/>
    </source>
</evidence>
<evidence type="ECO:0000313" key="14">
    <source>
        <dbReference type="EMBL" id="OUL57774.1"/>
    </source>
</evidence>
<dbReference type="GO" id="GO:0003848">
    <property type="term" value="F:2-amino-4-hydroxy-6-hydroxymethyldihydropteridine diphosphokinase activity"/>
    <property type="evidence" value="ECO:0007669"/>
    <property type="project" value="UniProtKB-EC"/>
</dbReference>
<dbReference type="PROSITE" id="PS00794">
    <property type="entry name" value="HPPK"/>
    <property type="match status" value="1"/>
</dbReference>
<evidence type="ECO:0000256" key="8">
    <source>
        <dbReference type="ARBA" id="ARBA00022840"/>
    </source>
</evidence>
<dbReference type="OrthoDB" id="9808041at2"/>
<evidence type="ECO:0000256" key="9">
    <source>
        <dbReference type="ARBA" id="ARBA00022909"/>
    </source>
</evidence>